<gene>
    <name evidence="8" type="ORF">EW026_g6852</name>
</gene>
<evidence type="ECO:0000259" key="7">
    <source>
        <dbReference type="PROSITE" id="PS50850"/>
    </source>
</evidence>
<dbReference type="SUPFAM" id="SSF103473">
    <property type="entry name" value="MFS general substrate transporter"/>
    <property type="match status" value="1"/>
</dbReference>
<evidence type="ECO:0000256" key="1">
    <source>
        <dbReference type="ARBA" id="ARBA00004141"/>
    </source>
</evidence>
<dbReference type="InterPro" id="IPR020846">
    <property type="entry name" value="MFS_dom"/>
</dbReference>
<feature type="transmembrane region" description="Helical" evidence="6">
    <location>
        <begin position="300"/>
        <end position="317"/>
    </location>
</feature>
<feature type="transmembrane region" description="Helical" evidence="6">
    <location>
        <begin position="133"/>
        <end position="150"/>
    </location>
</feature>
<feature type="transmembrane region" description="Helical" evidence="6">
    <location>
        <begin position="440"/>
        <end position="458"/>
    </location>
</feature>
<keyword evidence="2 6" id="KW-0812">Transmembrane</keyword>
<feature type="region of interest" description="Disordered" evidence="5">
    <location>
        <begin position="1"/>
        <end position="46"/>
    </location>
</feature>
<evidence type="ECO:0000313" key="8">
    <source>
        <dbReference type="EMBL" id="THG94659.1"/>
    </source>
</evidence>
<dbReference type="FunFam" id="1.20.1250.20:FF:000082">
    <property type="entry name" value="MFS multidrug transporter, putative"/>
    <property type="match status" value="1"/>
</dbReference>
<reference evidence="8 9" key="1">
    <citation type="submission" date="2019-02" db="EMBL/GenBank/DDBJ databases">
        <title>Genome sequencing of the rare red list fungi Phlebia centrifuga.</title>
        <authorList>
            <person name="Buettner E."/>
            <person name="Kellner H."/>
        </authorList>
    </citation>
    <scope>NUCLEOTIDE SEQUENCE [LARGE SCALE GENOMIC DNA]</scope>
    <source>
        <strain evidence="8 9">DSM 108282</strain>
    </source>
</reference>
<evidence type="ECO:0000256" key="2">
    <source>
        <dbReference type="ARBA" id="ARBA00022692"/>
    </source>
</evidence>
<dbReference type="CDD" id="cd17323">
    <property type="entry name" value="MFS_Tpo1_MDR_like"/>
    <property type="match status" value="1"/>
</dbReference>
<dbReference type="Pfam" id="PF07690">
    <property type="entry name" value="MFS_1"/>
    <property type="match status" value="1"/>
</dbReference>
<feature type="transmembrane region" description="Helical" evidence="6">
    <location>
        <begin position="222"/>
        <end position="242"/>
    </location>
</feature>
<sequence>MANHSIETLSTPDLEKAQDKAPEDSQAMEPELVSPPTTKEDSEKTSYLVSLNPEDDPKYLSTFRKCLIVFIVSTGALCSTSSTSMAAFAEAGIVRDFHVSKEVAILGVSLSVAGIGFGPLFAGPLSEVYGRSLIYRVSYSLFWIFSWPVAFAPNIYVFLIFRFMTGFFSSAFLSVAGGSVSDLFDNHKVGVPVALYALSPFIGPMLGPLVSGFINQNADWRWTFRVLLIWVFVETVLIFLLVPETYEPVLRQRKAKKLRQATGDDRYYAPLDERQVSMSRAILTSCYMPFKLLALDRMNLLLDLWTAILFGILYLAFQAWPFIFGINHGFDVQTTGLAFIGIGIGMVIGCALNVALTIRNQRKFKGVDAPAEERLTTGKIGAVVVPLSLYWLAFTTYRNVHWIAPIIASVGFGAGFLLCFTSTFTYLVTAYRPMAATSMAGNAFVRSAFAAAFPLFAGQMYEKLGTVGATALLAGVMTIAAPLP</sequence>
<protein>
    <recommendedName>
        <fullName evidence="7">Major facilitator superfamily (MFS) profile domain-containing protein</fullName>
    </recommendedName>
</protein>
<feature type="transmembrane region" description="Helical" evidence="6">
    <location>
        <begin position="403"/>
        <end position="428"/>
    </location>
</feature>
<feature type="compositionally biased region" description="Polar residues" evidence="5">
    <location>
        <begin position="1"/>
        <end position="11"/>
    </location>
</feature>
<dbReference type="GO" id="GO:0005886">
    <property type="term" value="C:plasma membrane"/>
    <property type="evidence" value="ECO:0007669"/>
    <property type="project" value="TreeGrafter"/>
</dbReference>
<evidence type="ECO:0000256" key="6">
    <source>
        <dbReference type="SAM" id="Phobius"/>
    </source>
</evidence>
<feature type="transmembrane region" description="Helical" evidence="6">
    <location>
        <begin position="464"/>
        <end position="483"/>
    </location>
</feature>
<keyword evidence="3 6" id="KW-1133">Transmembrane helix</keyword>
<feature type="transmembrane region" description="Helical" evidence="6">
    <location>
        <begin position="337"/>
        <end position="358"/>
    </location>
</feature>
<evidence type="ECO:0000256" key="5">
    <source>
        <dbReference type="SAM" id="MobiDB-lite"/>
    </source>
</evidence>
<keyword evidence="4 6" id="KW-0472">Membrane</keyword>
<dbReference type="Proteomes" id="UP000309038">
    <property type="component" value="Unassembled WGS sequence"/>
</dbReference>
<dbReference type="Gene3D" id="1.20.1250.20">
    <property type="entry name" value="MFS general substrate transporter like domains"/>
    <property type="match status" value="1"/>
</dbReference>
<dbReference type="AlphaFoldDB" id="A0A4S4KE32"/>
<feature type="compositionally biased region" description="Basic and acidic residues" evidence="5">
    <location>
        <begin position="13"/>
        <end position="23"/>
    </location>
</feature>
<dbReference type="PANTHER" id="PTHR23502:SF7">
    <property type="entry name" value="DRUG_PROTON ANTIPORTER YHK8-RELATED"/>
    <property type="match status" value="1"/>
</dbReference>
<evidence type="ECO:0000313" key="9">
    <source>
        <dbReference type="Proteomes" id="UP000309038"/>
    </source>
</evidence>
<proteinExistence type="predicted"/>
<feature type="transmembrane region" description="Helical" evidence="6">
    <location>
        <begin position="67"/>
        <end position="88"/>
    </location>
</feature>
<dbReference type="EMBL" id="SGPJ01000415">
    <property type="protein sequence ID" value="THG94659.1"/>
    <property type="molecule type" value="Genomic_DNA"/>
</dbReference>
<feature type="transmembrane region" description="Helical" evidence="6">
    <location>
        <begin position="103"/>
        <end position="121"/>
    </location>
</feature>
<organism evidence="8 9">
    <name type="scientific">Hermanssonia centrifuga</name>
    <dbReference type="NCBI Taxonomy" id="98765"/>
    <lineage>
        <taxon>Eukaryota</taxon>
        <taxon>Fungi</taxon>
        <taxon>Dikarya</taxon>
        <taxon>Basidiomycota</taxon>
        <taxon>Agaricomycotina</taxon>
        <taxon>Agaricomycetes</taxon>
        <taxon>Polyporales</taxon>
        <taxon>Meruliaceae</taxon>
        <taxon>Hermanssonia</taxon>
    </lineage>
</organism>
<dbReference type="InterPro" id="IPR036259">
    <property type="entry name" value="MFS_trans_sf"/>
</dbReference>
<evidence type="ECO:0000256" key="3">
    <source>
        <dbReference type="ARBA" id="ARBA00022989"/>
    </source>
</evidence>
<dbReference type="PROSITE" id="PS50850">
    <property type="entry name" value="MFS"/>
    <property type="match status" value="1"/>
</dbReference>
<dbReference type="GO" id="GO:0022857">
    <property type="term" value="F:transmembrane transporter activity"/>
    <property type="evidence" value="ECO:0007669"/>
    <property type="project" value="InterPro"/>
</dbReference>
<dbReference type="InterPro" id="IPR011701">
    <property type="entry name" value="MFS"/>
</dbReference>
<evidence type="ECO:0000256" key="4">
    <source>
        <dbReference type="ARBA" id="ARBA00023136"/>
    </source>
</evidence>
<feature type="transmembrane region" description="Helical" evidence="6">
    <location>
        <begin position="189"/>
        <end position="210"/>
    </location>
</feature>
<keyword evidence="9" id="KW-1185">Reference proteome</keyword>
<accession>A0A4S4KE32</accession>
<name>A0A4S4KE32_9APHY</name>
<feature type="domain" description="Major facilitator superfamily (MFS) profile" evidence="7">
    <location>
        <begin position="68"/>
        <end position="484"/>
    </location>
</feature>
<dbReference type="PANTHER" id="PTHR23502">
    <property type="entry name" value="MAJOR FACILITATOR SUPERFAMILY"/>
    <property type="match status" value="1"/>
</dbReference>
<comment type="subcellular location">
    <subcellularLocation>
        <location evidence="1">Membrane</location>
        <topology evidence="1">Multi-pass membrane protein</topology>
    </subcellularLocation>
</comment>
<comment type="caution">
    <text evidence="8">The sequence shown here is derived from an EMBL/GenBank/DDBJ whole genome shotgun (WGS) entry which is preliminary data.</text>
</comment>